<evidence type="ECO:0000313" key="2">
    <source>
        <dbReference type="EMBL" id="KXU90948.1"/>
    </source>
</evidence>
<organism evidence="2 3">
    <name type="scientific">Paraburkholderia monticola</name>
    <dbReference type="NCBI Taxonomy" id="1399968"/>
    <lineage>
        <taxon>Bacteria</taxon>
        <taxon>Pseudomonadati</taxon>
        <taxon>Pseudomonadota</taxon>
        <taxon>Betaproteobacteria</taxon>
        <taxon>Burkholderiales</taxon>
        <taxon>Burkholderiaceae</taxon>
        <taxon>Paraburkholderia</taxon>
    </lineage>
</organism>
<feature type="transmembrane region" description="Helical" evidence="1">
    <location>
        <begin position="282"/>
        <end position="300"/>
    </location>
</feature>
<feature type="transmembrane region" description="Helical" evidence="1">
    <location>
        <begin position="150"/>
        <end position="170"/>
    </location>
</feature>
<dbReference type="AlphaFoldDB" id="A0A149Q0V0"/>
<keyword evidence="3" id="KW-1185">Reference proteome</keyword>
<comment type="caution">
    <text evidence="2">The sequence shown here is derived from an EMBL/GenBank/DDBJ whole genome shotgun (WGS) entry which is preliminary data.</text>
</comment>
<reference evidence="2 3" key="1">
    <citation type="journal article" date="2015" name="Int. J. Syst. Evol. Microbiol.">
        <title>Burkholderia monticola sp. nov., isolated from mountain soil.</title>
        <authorList>
            <person name="Baek I."/>
            <person name="Seo B."/>
            <person name="Lee I."/>
            <person name="Yi H."/>
            <person name="Chun J."/>
        </authorList>
    </citation>
    <scope>NUCLEOTIDE SEQUENCE [LARGE SCALE GENOMIC DNA]</scope>
    <source>
        <strain evidence="2 3">JC2948</strain>
    </source>
</reference>
<feature type="transmembrane region" description="Helical" evidence="1">
    <location>
        <begin position="66"/>
        <end position="90"/>
    </location>
</feature>
<feature type="transmembrane region" description="Helical" evidence="1">
    <location>
        <begin position="366"/>
        <end position="383"/>
    </location>
</feature>
<accession>A0A149Q0V0</accession>
<sequence length="581" mass="63591">MLFGLYALLLGQDNNWDMRNYHLYNGFAFLHDKLAIDLAPGGMQSYFTPTLDVLTWLLYAGLPAPLVGFALGVLHGLAFVIVFDIVRCALDGTNERRSERTALWISLAGALTANYLSGIGNSMGDNTTALLVLLAVSLTLKHWDLLAQASLRAVVLALTIGALTGAASGLKLTNTMYAIALCAGCLVHPGNVLARLRIGFAAGIGVIVGLVASGGYWFATMWQTFRNPFFPQFSNLFPNPLVPPIGVADLRWFPSSVLDALLWPFIFSFHSQRISDTPIRQVIWALLYAAAILWVARAVWRALTARRATSLTSRQAFVLVFIAVGYVVWLKMFSVYRYVVAMEMLAPLALYVLVHDMLPGRAGKRIATWLITFATLVVVAHGAPTYGHVRWARTGFHADTPAISEPRRTTGVLPGGAQGLSWLVTQFPPDVAFVTLEPNVLVTSRYNERLKDIIAQRGGPAYVVIGGLENSRRETVRKAQALADETGLLRSDWGCAVARRVVDGLHLDLALKPDEAGRCRFTLRAGDEAALQTENAAQVKQTAALLEAHGLRMTSTACGTYRGWIGNHSIEYQWCPIELLR</sequence>
<dbReference type="OrthoDB" id="1814621at2"/>
<feature type="transmembrane region" description="Helical" evidence="1">
    <location>
        <begin position="335"/>
        <end position="354"/>
    </location>
</feature>
<protein>
    <recommendedName>
        <fullName evidence="4">DUF2029 domain-containing protein</fullName>
    </recommendedName>
</protein>
<feature type="transmembrane region" description="Helical" evidence="1">
    <location>
        <begin position="200"/>
        <end position="219"/>
    </location>
</feature>
<evidence type="ECO:0000313" key="3">
    <source>
        <dbReference type="Proteomes" id="UP000075613"/>
    </source>
</evidence>
<feature type="transmembrane region" description="Helical" evidence="1">
    <location>
        <begin position="102"/>
        <end position="120"/>
    </location>
</feature>
<evidence type="ECO:0000256" key="1">
    <source>
        <dbReference type="SAM" id="Phobius"/>
    </source>
</evidence>
<dbReference type="Proteomes" id="UP000075613">
    <property type="component" value="Unassembled WGS sequence"/>
</dbReference>
<feature type="transmembrane region" description="Helical" evidence="1">
    <location>
        <begin position="312"/>
        <end position="329"/>
    </location>
</feature>
<keyword evidence="1" id="KW-1133">Transmembrane helix</keyword>
<proteinExistence type="predicted"/>
<keyword evidence="1" id="KW-0812">Transmembrane</keyword>
<dbReference type="STRING" id="1399968.CI15_03320"/>
<name>A0A149Q0V0_9BURK</name>
<gene>
    <name evidence="2" type="ORF">CI15_03320</name>
</gene>
<dbReference type="EMBL" id="LRBG01000002">
    <property type="protein sequence ID" value="KXU90948.1"/>
    <property type="molecule type" value="Genomic_DNA"/>
</dbReference>
<keyword evidence="1" id="KW-0472">Membrane</keyword>
<evidence type="ECO:0008006" key="4">
    <source>
        <dbReference type="Google" id="ProtNLM"/>
    </source>
</evidence>